<dbReference type="InterPro" id="IPR058240">
    <property type="entry name" value="rSAM_sf"/>
</dbReference>
<evidence type="ECO:0000256" key="6">
    <source>
        <dbReference type="SAM" id="MobiDB-lite"/>
    </source>
</evidence>
<evidence type="ECO:0000313" key="8">
    <source>
        <dbReference type="EMBL" id="SER75374.1"/>
    </source>
</evidence>
<dbReference type="Proteomes" id="UP000182584">
    <property type="component" value="Unassembled WGS sequence"/>
</dbReference>
<dbReference type="SUPFAM" id="SSF102114">
    <property type="entry name" value="Radical SAM enzymes"/>
    <property type="match status" value="1"/>
</dbReference>
<accession>A0A1H9RS11</accession>
<evidence type="ECO:0000259" key="7">
    <source>
        <dbReference type="Pfam" id="PF04055"/>
    </source>
</evidence>
<keyword evidence="2 5" id="KW-0479">Metal-binding</keyword>
<feature type="compositionally biased region" description="Polar residues" evidence="6">
    <location>
        <begin position="246"/>
        <end position="256"/>
    </location>
</feature>
<evidence type="ECO:0000256" key="5">
    <source>
        <dbReference type="PIRSR" id="PIRSR004869-50"/>
    </source>
</evidence>
<dbReference type="Gene3D" id="3.20.20.70">
    <property type="entry name" value="Aldolase class I"/>
    <property type="match status" value="1"/>
</dbReference>
<dbReference type="eggNOG" id="COG1313">
    <property type="taxonomic scope" value="Bacteria"/>
</dbReference>
<evidence type="ECO:0000256" key="4">
    <source>
        <dbReference type="ARBA" id="ARBA00023014"/>
    </source>
</evidence>
<dbReference type="CDD" id="cd01335">
    <property type="entry name" value="Radical_SAM"/>
    <property type="match status" value="1"/>
</dbReference>
<dbReference type="SFLD" id="SFLDS00029">
    <property type="entry name" value="Radical_SAM"/>
    <property type="match status" value="1"/>
</dbReference>
<dbReference type="InterPro" id="IPR040085">
    <property type="entry name" value="MJ0674-like"/>
</dbReference>
<dbReference type="PANTHER" id="PTHR43075">
    <property type="entry name" value="FORMATE LYASE ACTIVATING ENZYME, PUTATIVE (AFU_ORTHOLOGUE AFUA_2G15630)-RELATED"/>
    <property type="match status" value="1"/>
</dbReference>
<feature type="region of interest" description="Disordered" evidence="6">
    <location>
        <begin position="232"/>
        <end position="260"/>
    </location>
</feature>
<dbReference type="PANTHER" id="PTHR43075:SF1">
    <property type="entry name" value="FORMATE LYASE ACTIVATING ENZYME, PUTATIVE (AFU_ORTHOLOGUE AFUA_2G15630)-RELATED"/>
    <property type="match status" value="1"/>
</dbReference>
<feature type="binding site" evidence="5">
    <location>
        <position position="73"/>
    </location>
    <ligand>
        <name>[4Fe-4S] cluster</name>
        <dbReference type="ChEBI" id="CHEBI:49883"/>
        <note>4Fe-4S-S-AdoMet</note>
    </ligand>
</feature>
<proteinExistence type="predicted"/>
<dbReference type="EMBL" id="FOGJ01000010">
    <property type="protein sequence ID" value="SER75374.1"/>
    <property type="molecule type" value="Genomic_DNA"/>
</dbReference>
<evidence type="ECO:0000256" key="3">
    <source>
        <dbReference type="ARBA" id="ARBA00023004"/>
    </source>
</evidence>
<gene>
    <name evidence="8" type="ORF">SAMN04487884_11083</name>
</gene>
<sequence length="364" mass="40727">MNNELNLLYENCMICPRKCRVDRTKGERGFCKASGTIAAARAALHFWEEPCISGETGSGAVFFSGCNMGCVFCQNYEIAHDEVKKEISVDRLSDIFLELQDKKAANINLVTPTHFVPSIIKALEIAKDKGLKIPVVYNTSAYENVETIKMLDGLVDIYLPDCKYYNSELSFKYSKARDYFEKALPAIEEMVRQTGAPTFYYPHVHPGMASEEACQKSLNADEYNDIVTGEDSSLDDVTQTEKIDQDSTNYDISGQDESSDYSGPLMKKGTIVRHLLLPGHLDDSISVVNRIHNRFGNNIYISLMNQYTPMPHSAAFPELTRTVSAADYDKLVDYAIDIGVEYAFIQGDETDKSSFIPAFDYSGL</sequence>
<feature type="binding site" evidence="5">
    <location>
        <position position="70"/>
    </location>
    <ligand>
        <name>[4Fe-4S] cluster</name>
        <dbReference type="ChEBI" id="CHEBI:49883"/>
        <note>4Fe-4S-S-AdoMet</note>
    </ligand>
</feature>
<dbReference type="GO" id="GO:0046872">
    <property type="term" value="F:metal ion binding"/>
    <property type="evidence" value="ECO:0007669"/>
    <property type="project" value="UniProtKB-KW"/>
</dbReference>
<dbReference type="InterPro" id="IPR007197">
    <property type="entry name" value="rSAM"/>
</dbReference>
<keyword evidence="4 5" id="KW-0411">Iron-sulfur</keyword>
<feature type="domain" description="Radical SAM core" evidence="7">
    <location>
        <begin position="62"/>
        <end position="208"/>
    </location>
</feature>
<reference evidence="8 9" key="1">
    <citation type="submission" date="2016-10" db="EMBL/GenBank/DDBJ databases">
        <authorList>
            <person name="de Groot N.N."/>
        </authorList>
    </citation>
    <scope>NUCLEOTIDE SEQUENCE [LARGE SCALE GENOMIC DNA]</scope>
    <source>
        <strain evidence="8 9">AR40</strain>
    </source>
</reference>
<name>A0A1H9RS11_BUTFI</name>
<evidence type="ECO:0000313" key="9">
    <source>
        <dbReference type="Proteomes" id="UP000182584"/>
    </source>
</evidence>
<dbReference type="InterPro" id="IPR016431">
    <property type="entry name" value="Pyrv-formate_lyase-activ_prd"/>
</dbReference>
<evidence type="ECO:0000256" key="2">
    <source>
        <dbReference type="ARBA" id="ARBA00022723"/>
    </source>
</evidence>
<organism evidence="8 9">
    <name type="scientific">Butyrivibrio fibrisolvens</name>
    <dbReference type="NCBI Taxonomy" id="831"/>
    <lineage>
        <taxon>Bacteria</taxon>
        <taxon>Bacillati</taxon>
        <taxon>Bacillota</taxon>
        <taxon>Clostridia</taxon>
        <taxon>Lachnospirales</taxon>
        <taxon>Lachnospiraceae</taxon>
        <taxon>Butyrivibrio</taxon>
    </lineage>
</organism>
<dbReference type="SFLD" id="SFLDG01099">
    <property type="entry name" value="Uncharacterised_Radical_SAM_Su"/>
    <property type="match status" value="1"/>
</dbReference>
<evidence type="ECO:0000256" key="1">
    <source>
        <dbReference type="ARBA" id="ARBA00022691"/>
    </source>
</evidence>
<dbReference type="AlphaFoldDB" id="A0A1H9RS11"/>
<dbReference type="GO" id="GO:0003824">
    <property type="term" value="F:catalytic activity"/>
    <property type="evidence" value="ECO:0007669"/>
    <property type="project" value="InterPro"/>
</dbReference>
<dbReference type="InterPro" id="IPR013785">
    <property type="entry name" value="Aldolase_TIM"/>
</dbReference>
<protein>
    <submittedName>
        <fullName evidence="8">4Fe-4S single cluster domain-containing protein</fullName>
    </submittedName>
</protein>
<keyword evidence="1 5" id="KW-0949">S-adenosyl-L-methionine</keyword>
<keyword evidence="3 5" id="KW-0408">Iron</keyword>
<dbReference type="GO" id="GO:0051536">
    <property type="term" value="F:iron-sulfur cluster binding"/>
    <property type="evidence" value="ECO:0007669"/>
    <property type="project" value="UniProtKB-KW"/>
</dbReference>
<dbReference type="PIRSF" id="PIRSF004869">
    <property type="entry name" value="PflX_prd"/>
    <property type="match status" value="1"/>
</dbReference>
<comment type="cofactor">
    <cofactor evidence="5">
        <name>[4Fe-4S] cluster</name>
        <dbReference type="ChEBI" id="CHEBI:49883"/>
    </cofactor>
    <text evidence="5">Binds 1 [4Fe-4S] cluster. The cluster is coordinated with 3 cysteines and an exchangeable S-adenosyl-L-methionine.</text>
</comment>
<feature type="binding site" evidence="5">
    <location>
        <position position="66"/>
    </location>
    <ligand>
        <name>[4Fe-4S] cluster</name>
        <dbReference type="ChEBI" id="CHEBI:49883"/>
        <note>4Fe-4S-S-AdoMet</note>
    </ligand>
</feature>
<dbReference type="Pfam" id="PF04055">
    <property type="entry name" value="Radical_SAM"/>
    <property type="match status" value="1"/>
</dbReference>